<gene>
    <name evidence="15" type="primary">aat</name>
    <name evidence="16" type="ORF">A2140_04715</name>
</gene>
<dbReference type="InterPro" id="IPR042221">
    <property type="entry name" value="Leu/Phe-tRNA_Trfase_N"/>
</dbReference>
<dbReference type="Pfam" id="PF03588">
    <property type="entry name" value="Leu_Phe_trans"/>
    <property type="match status" value="1"/>
</dbReference>
<evidence type="ECO:0000313" key="16">
    <source>
        <dbReference type="EMBL" id="OGI37271.1"/>
    </source>
</evidence>
<evidence type="ECO:0000256" key="2">
    <source>
        <dbReference type="ARBA" id="ARBA00022490"/>
    </source>
</evidence>
<comment type="catalytic activity">
    <reaction evidence="7 15">
        <text>N-terminal L-lysyl-[protein] + L-leucyl-tRNA(Leu) = N-terminal L-leucyl-L-lysyl-[protein] + tRNA(Leu) + H(+)</text>
        <dbReference type="Rhea" id="RHEA:12340"/>
        <dbReference type="Rhea" id="RHEA-COMP:9613"/>
        <dbReference type="Rhea" id="RHEA-COMP:9622"/>
        <dbReference type="Rhea" id="RHEA-COMP:12670"/>
        <dbReference type="Rhea" id="RHEA-COMP:12671"/>
        <dbReference type="ChEBI" id="CHEBI:15378"/>
        <dbReference type="ChEBI" id="CHEBI:65249"/>
        <dbReference type="ChEBI" id="CHEBI:78442"/>
        <dbReference type="ChEBI" id="CHEBI:78494"/>
        <dbReference type="ChEBI" id="CHEBI:133043"/>
        <dbReference type="EC" id="2.3.2.6"/>
    </reaction>
</comment>
<comment type="catalytic activity">
    <reaction evidence="5 15">
        <text>L-phenylalanyl-tRNA(Phe) + an N-terminal L-alpha-aminoacyl-[protein] = an N-terminal L-phenylalanyl-L-alpha-aminoacyl-[protein] + tRNA(Phe)</text>
        <dbReference type="Rhea" id="RHEA:43632"/>
        <dbReference type="Rhea" id="RHEA-COMP:9668"/>
        <dbReference type="Rhea" id="RHEA-COMP:9699"/>
        <dbReference type="Rhea" id="RHEA-COMP:10636"/>
        <dbReference type="Rhea" id="RHEA-COMP:10637"/>
        <dbReference type="ChEBI" id="CHEBI:78442"/>
        <dbReference type="ChEBI" id="CHEBI:78531"/>
        <dbReference type="ChEBI" id="CHEBI:78597"/>
        <dbReference type="ChEBI" id="CHEBI:83561"/>
        <dbReference type="EC" id="2.3.2.6"/>
    </reaction>
</comment>
<organism evidence="16 17">
    <name type="scientific">Candidatus Muproteobacteria bacterium RBG_16_62_13</name>
    <dbReference type="NCBI Taxonomy" id="1817756"/>
    <lineage>
        <taxon>Bacteria</taxon>
        <taxon>Pseudomonadati</taxon>
        <taxon>Pseudomonadota</taxon>
        <taxon>Candidatus Muproteobacteria</taxon>
    </lineage>
</organism>
<comment type="caution">
    <text evidence="16">The sequence shown here is derived from an EMBL/GenBank/DDBJ whole genome shotgun (WGS) entry which is preliminary data.</text>
</comment>
<evidence type="ECO:0000256" key="13">
    <source>
        <dbReference type="ARBA" id="ARBA00077165"/>
    </source>
</evidence>
<comment type="subcellular location">
    <subcellularLocation>
        <location evidence="1 15">Cytoplasm</location>
    </subcellularLocation>
</comment>
<keyword evidence="4 15" id="KW-0012">Acyltransferase</keyword>
<dbReference type="FunFam" id="3.40.630.70:FF:000001">
    <property type="entry name" value="Leucyl/phenylalanyl-tRNA--protein transferase"/>
    <property type="match status" value="1"/>
</dbReference>
<evidence type="ECO:0000256" key="15">
    <source>
        <dbReference type="HAMAP-Rule" id="MF_00688"/>
    </source>
</evidence>
<dbReference type="InterPro" id="IPR042203">
    <property type="entry name" value="Leu/Phe-tRNA_Trfase_C"/>
</dbReference>
<sequence length="251" mass="27923">MFILPPDTDDLRFPPVHLASPEGLLAVGGDLCAERLLEAYRHGIFPWYNEDQPILWWSPDPRAVLYPSELHVSRSLRKTLRQKNFRVTLDTAFRAVVTACAGRRLGMPDDGEPHTWITAAMVDAYVSLHENGYAHSVEVWAGDGPDAVLAGGLYGVALGGAFFGESMFSRRTDASKVALVWLARQLSAWGFRFIDCQLPSAHLFTIGAREIPRRRFVGELQTALTLPDRAGRWTIDRDFDPLTETSGTVQA</sequence>
<dbReference type="Proteomes" id="UP000178379">
    <property type="component" value="Unassembled WGS sequence"/>
</dbReference>
<evidence type="ECO:0000256" key="5">
    <source>
        <dbReference type="ARBA" id="ARBA00050607"/>
    </source>
</evidence>
<dbReference type="PANTHER" id="PTHR30098:SF2">
    <property type="entry name" value="LEUCYL_PHENYLALANYL-TRNA--PROTEIN TRANSFERASE"/>
    <property type="match status" value="1"/>
</dbReference>
<dbReference type="GO" id="GO:0008914">
    <property type="term" value="F:leucyl-tRNA--protein transferase activity"/>
    <property type="evidence" value="ECO:0007669"/>
    <property type="project" value="UniProtKB-UniRule"/>
</dbReference>
<evidence type="ECO:0000256" key="12">
    <source>
        <dbReference type="ARBA" id="ARBA00077136"/>
    </source>
</evidence>
<evidence type="ECO:0000256" key="4">
    <source>
        <dbReference type="ARBA" id="ARBA00023315"/>
    </source>
</evidence>
<evidence type="ECO:0000256" key="6">
    <source>
        <dbReference type="ARBA" id="ARBA00050652"/>
    </source>
</evidence>
<keyword evidence="2 15" id="KW-0963">Cytoplasm</keyword>
<dbReference type="AlphaFoldDB" id="A0A1F6SWE8"/>
<evidence type="ECO:0000256" key="9">
    <source>
        <dbReference type="ARBA" id="ARBA00061535"/>
    </source>
</evidence>
<comment type="similarity">
    <text evidence="9 15">Belongs to the L/F-transferase family.</text>
</comment>
<dbReference type="PANTHER" id="PTHR30098">
    <property type="entry name" value="LEUCYL/PHENYLALANYL-TRNA--PROTEIN TRANSFERASE"/>
    <property type="match status" value="1"/>
</dbReference>
<keyword evidence="3 15" id="KW-0808">Transferase</keyword>
<dbReference type="SUPFAM" id="SSF55729">
    <property type="entry name" value="Acyl-CoA N-acyltransferases (Nat)"/>
    <property type="match status" value="1"/>
</dbReference>
<evidence type="ECO:0000313" key="17">
    <source>
        <dbReference type="Proteomes" id="UP000178379"/>
    </source>
</evidence>
<dbReference type="HAMAP" id="MF_00688">
    <property type="entry name" value="Leu_Phe_trans"/>
    <property type="match status" value="1"/>
</dbReference>
<accession>A0A1F6SWE8</accession>
<dbReference type="GO" id="GO:0005737">
    <property type="term" value="C:cytoplasm"/>
    <property type="evidence" value="ECO:0007669"/>
    <property type="project" value="UniProtKB-SubCell"/>
</dbReference>
<reference evidence="16 17" key="1">
    <citation type="journal article" date="2016" name="Nat. Commun.">
        <title>Thousands of microbial genomes shed light on interconnected biogeochemical processes in an aquifer system.</title>
        <authorList>
            <person name="Anantharaman K."/>
            <person name="Brown C.T."/>
            <person name="Hug L.A."/>
            <person name="Sharon I."/>
            <person name="Castelle C.J."/>
            <person name="Probst A.J."/>
            <person name="Thomas B.C."/>
            <person name="Singh A."/>
            <person name="Wilkins M.J."/>
            <person name="Karaoz U."/>
            <person name="Brodie E.L."/>
            <person name="Williams K.H."/>
            <person name="Hubbard S.S."/>
            <person name="Banfield J.F."/>
        </authorList>
    </citation>
    <scope>NUCLEOTIDE SEQUENCE [LARGE SCALE GENOMIC DNA]</scope>
</reference>
<evidence type="ECO:0000256" key="1">
    <source>
        <dbReference type="ARBA" id="ARBA00004496"/>
    </source>
</evidence>
<comment type="function">
    <text evidence="8 15">Functions in the N-end rule pathway of protein degradation where it conjugates Leu, Phe and, less efficiently, Met from aminoacyl-tRNAs to the N-termini of proteins containing an N-terminal arginine or lysine.</text>
</comment>
<evidence type="ECO:0000256" key="3">
    <source>
        <dbReference type="ARBA" id="ARBA00022679"/>
    </source>
</evidence>
<dbReference type="NCBIfam" id="TIGR00667">
    <property type="entry name" value="aat"/>
    <property type="match status" value="1"/>
</dbReference>
<protein>
    <recommendedName>
        <fullName evidence="11 15">Leucyl/phenylalanyl-tRNA--protein transferase</fullName>
        <ecNumber evidence="10 15">2.3.2.6</ecNumber>
    </recommendedName>
    <alternativeName>
        <fullName evidence="12 15">L/F-transferase</fullName>
    </alternativeName>
    <alternativeName>
        <fullName evidence="13 15">Leucyltransferase</fullName>
    </alternativeName>
    <alternativeName>
        <fullName evidence="14 15">Phenyalanyltransferase</fullName>
    </alternativeName>
</protein>
<dbReference type="FunFam" id="3.30.70.3550:FF:000001">
    <property type="entry name" value="Leucyl/phenylalanyl-tRNA--protein transferase"/>
    <property type="match status" value="1"/>
</dbReference>
<dbReference type="Gene3D" id="3.30.70.3550">
    <property type="entry name" value="Leucyl/phenylalanyl-tRNA-protein transferase, N-terminal domain"/>
    <property type="match status" value="1"/>
</dbReference>
<dbReference type="EMBL" id="MFSQ01000150">
    <property type="protein sequence ID" value="OGI37271.1"/>
    <property type="molecule type" value="Genomic_DNA"/>
</dbReference>
<dbReference type="STRING" id="1817756.A2140_04715"/>
<evidence type="ECO:0000256" key="7">
    <source>
        <dbReference type="ARBA" id="ARBA00051538"/>
    </source>
</evidence>
<proteinExistence type="inferred from homology"/>
<evidence type="ECO:0000256" key="14">
    <source>
        <dbReference type="ARBA" id="ARBA00083640"/>
    </source>
</evidence>
<evidence type="ECO:0000256" key="10">
    <source>
        <dbReference type="ARBA" id="ARBA00066767"/>
    </source>
</evidence>
<evidence type="ECO:0000256" key="8">
    <source>
        <dbReference type="ARBA" id="ARBA00054043"/>
    </source>
</evidence>
<dbReference type="InterPro" id="IPR004616">
    <property type="entry name" value="Leu/Phe-tRNA_Trfase"/>
</dbReference>
<dbReference type="EC" id="2.3.2.6" evidence="10 15"/>
<name>A0A1F6SWE8_9PROT</name>
<dbReference type="InterPro" id="IPR016181">
    <property type="entry name" value="Acyl_CoA_acyltransferase"/>
</dbReference>
<dbReference type="Gene3D" id="3.40.630.70">
    <property type="entry name" value="Leucyl/phenylalanyl-tRNA-protein transferase, C-terminal domain"/>
    <property type="match status" value="1"/>
</dbReference>
<dbReference type="GO" id="GO:0030163">
    <property type="term" value="P:protein catabolic process"/>
    <property type="evidence" value="ECO:0007669"/>
    <property type="project" value="UniProtKB-UniRule"/>
</dbReference>
<comment type="catalytic activity">
    <reaction evidence="6 15">
        <text>N-terminal L-arginyl-[protein] + L-leucyl-tRNA(Leu) = N-terminal L-leucyl-L-arginyl-[protein] + tRNA(Leu) + H(+)</text>
        <dbReference type="Rhea" id="RHEA:50416"/>
        <dbReference type="Rhea" id="RHEA-COMP:9613"/>
        <dbReference type="Rhea" id="RHEA-COMP:9622"/>
        <dbReference type="Rhea" id="RHEA-COMP:12672"/>
        <dbReference type="Rhea" id="RHEA-COMP:12673"/>
        <dbReference type="ChEBI" id="CHEBI:15378"/>
        <dbReference type="ChEBI" id="CHEBI:64719"/>
        <dbReference type="ChEBI" id="CHEBI:78442"/>
        <dbReference type="ChEBI" id="CHEBI:78494"/>
        <dbReference type="ChEBI" id="CHEBI:133044"/>
        <dbReference type="EC" id="2.3.2.6"/>
    </reaction>
</comment>
<evidence type="ECO:0000256" key="11">
    <source>
        <dbReference type="ARBA" id="ARBA00074372"/>
    </source>
</evidence>